<accession>A0A6P9F4X7</accession>
<proteinExistence type="predicted"/>
<keyword evidence="1" id="KW-1185">Reference proteome</keyword>
<dbReference type="RefSeq" id="XP_035549722.1">
    <property type="nucleotide sequence ID" value="XM_035693829.1"/>
</dbReference>
<dbReference type="KEGG" id="jre:109009658"/>
<sequence>MTQTPANVQQLMRGDRLMLSSSDDNVMLEQIHGTHSPDGREVDVRSLLRIVEDILKRTTPSINTIAALGIQPPTKALEDKTYQASFIGVPEAFALDQISCHLTCQCSGSGGAHANTISILNMLSNYSWDAKLVLALSAFALNYGEFWLVAQNYTSNQLAKSMAILRQLLEILEHSNILKPNFDAINNLTKVMLDITRCIVEFRELTAKYKTTDIAALSMALEHIPIAVYWTTRSVVACASQIVGLTGLGHAHTVLTTEALELSTLTHKVSNMHGNLATQLAMCNNHVDERKQIEAFQNLKNLFDMTHDDNMRILRELIYPRDDQQPLVDGATKRRVNIDVLRRKNVLLLISDLDMLQEEPTILERIYKEVSQIPIKQESQYEVVWLPILDPDSPWTETRQKQFENLQATKLQATMPWYSIRHPSLIERAVIKFIKVVWNFRKKPILVVIDPQGRLANTNALHMLWIWGSMAFPFTSTREDALWKQETWRLELLVNDIDPTILNWISEGRYICIYGGDDIEWIRKLTTTTRGMAQATGISLGMVYVGKSNPKERVRINTETIRVEELSHYWTDMTSVMYFWVRIESMWQSKMQLGINVENDSVMQEIMTLLSFDGSEGGWALLSRGSSEIVRATGSTFLNCLMQYDVWKEQAQLKGIVPAIRDHLTKLQTPHRCNRIVLPGTAGRTPERVVCSECGRTMEKFIMYKCCNE</sequence>
<gene>
    <name evidence="2" type="primary">LOC109009658</name>
</gene>
<dbReference type="AlphaFoldDB" id="A0A6P9F4X7"/>
<dbReference type="GeneID" id="109009658"/>
<dbReference type="InterPro" id="IPR027944">
    <property type="entry name" value="SEO_C"/>
</dbReference>
<name>A0A6P9F4X7_JUGRE</name>
<dbReference type="Proteomes" id="UP000235220">
    <property type="component" value="Chromosome 1"/>
</dbReference>
<dbReference type="PANTHER" id="PTHR33232:SF16">
    <property type="entry name" value="PROTEIN SIEVE ELEMENT OCCLUSION A"/>
    <property type="match status" value="1"/>
</dbReference>
<dbReference type="Gramene" id="Jr01_05660_p1">
    <property type="protein sequence ID" value="cds.Jr01_05660_p1"/>
    <property type="gene ID" value="Jr01_05660"/>
</dbReference>
<evidence type="ECO:0000313" key="2">
    <source>
        <dbReference type="RefSeq" id="XP_035549722.1"/>
    </source>
</evidence>
<dbReference type="Pfam" id="PF14576">
    <property type="entry name" value="SEO_N"/>
    <property type="match status" value="1"/>
</dbReference>
<reference evidence="2" key="1">
    <citation type="submission" date="2025-08" db="UniProtKB">
        <authorList>
            <consortium name="RefSeq"/>
        </authorList>
    </citation>
    <scope>IDENTIFICATION</scope>
    <source>
        <tissue evidence="2">Leaves</tissue>
    </source>
</reference>
<organism evidence="1 2">
    <name type="scientific">Juglans regia</name>
    <name type="common">English walnut</name>
    <dbReference type="NCBI Taxonomy" id="51240"/>
    <lineage>
        <taxon>Eukaryota</taxon>
        <taxon>Viridiplantae</taxon>
        <taxon>Streptophyta</taxon>
        <taxon>Embryophyta</taxon>
        <taxon>Tracheophyta</taxon>
        <taxon>Spermatophyta</taxon>
        <taxon>Magnoliopsida</taxon>
        <taxon>eudicotyledons</taxon>
        <taxon>Gunneridae</taxon>
        <taxon>Pentapetalae</taxon>
        <taxon>rosids</taxon>
        <taxon>fabids</taxon>
        <taxon>Fagales</taxon>
        <taxon>Juglandaceae</taxon>
        <taxon>Juglans</taxon>
    </lineage>
</organism>
<dbReference type="Pfam" id="PF14577">
    <property type="entry name" value="SEO_C"/>
    <property type="match status" value="1"/>
</dbReference>
<dbReference type="GO" id="GO:0010088">
    <property type="term" value="P:phloem development"/>
    <property type="evidence" value="ECO:0007669"/>
    <property type="project" value="InterPro"/>
</dbReference>
<evidence type="ECO:0000313" key="1">
    <source>
        <dbReference type="Proteomes" id="UP000235220"/>
    </source>
</evidence>
<dbReference type="InterPro" id="IPR027942">
    <property type="entry name" value="SEO_N"/>
</dbReference>
<dbReference type="PANTHER" id="PTHR33232">
    <property type="entry name" value="PROTEIN SIEVE ELEMENT OCCLUSION B-LIKE"/>
    <property type="match status" value="1"/>
</dbReference>
<dbReference type="InterPro" id="IPR039299">
    <property type="entry name" value="SEOA"/>
</dbReference>
<dbReference type="OrthoDB" id="1854460at2759"/>
<protein>
    <submittedName>
        <fullName evidence="2">Protein SIEVE ELEMENT OCCLUSION B-like isoform X1</fullName>
    </submittedName>
</protein>